<name>A0A2P7MR85_9CYAN</name>
<accession>A0A2P7MR85</accession>
<comment type="similarity">
    <text evidence="10">Belongs to the acyltransferase CrtO family.</text>
</comment>
<evidence type="ECO:0000256" key="2">
    <source>
        <dbReference type="ARBA" id="ARBA00022475"/>
    </source>
</evidence>
<evidence type="ECO:0000256" key="13">
    <source>
        <dbReference type="SAM" id="Phobius"/>
    </source>
</evidence>
<dbReference type="InterPro" id="IPR044021">
    <property type="entry name" value="CrtO"/>
</dbReference>
<evidence type="ECO:0000313" key="14">
    <source>
        <dbReference type="EMBL" id="PSJ03731.1"/>
    </source>
</evidence>
<dbReference type="Proteomes" id="UP000243002">
    <property type="component" value="Unassembled WGS sequence"/>
</dbReference>
<comment type="caution">
    <text evidence="14">The sequence shown here is derived from an EMBL/GenBank/DDBJ whole genome shotgun (WGS) entry which is preliminary data.</text>
</comment>
<reference evidence="14 15" key="1">
    <citation type="journal article" date="2018" name="Environ. Microbiol.">
        <title>Ecological and genomic features of two widespread freshwater picocyanobacteria.</title>
        <authorList>
            <person name="Cabello-Yeves P.J."/>
            <person name="Picazo A."/>
            <person name="Camacho A."/>
            <person name="Callieri C."/>
            <person name="Rosselli R."/>
            <person name="Roda-Garcia J.J."/>
            <person name="Coutinho F.H."/>
            <person name="Rodriguez-Valera F."/>
        </authorList>
    </citation>
    <scope>NUCLEOTIDE SEQUENCE [LARGE SCALE GENOMIC DNA]</scope>
    <source>
        <strain evidence="14 15">Tous</strain>
    </source>
</reference>
<sequence>MTNLSPLMTATSSALGWLLWSLLVGSLANRLPAAWLEREHWFMRRPWSESRQGFESQLAIRSWKPWLPDAGHALPKGIAKASLVGRESIKLERLVLETRRAELVHLALWLFWTITPLWLPPAGVLINLAFATAFNLPCLWVQRYNRLRLQRLLGKG</sequence>
<evidence type="ECO:0000256" key="10">
    <source>
        <dbReference type="ARBA" id="ARBA00023603"/>
    </source>
</evidence>
<dbReference type="GO" id="GO:0005886">
    <property type="term" value="C:plasma membrane"/>
    <property type="evidence" value="ECO:0007669"/>
    <property type="project" value="UniProtKB-SubCell"/>
</dbReference>
<evidence type="ECO:0000256" key="4">
    <source>
        <dbReference type="ARBA" id="ARBA00022692"/>
    </source>
</evidence>
<keyword evidence="4 13" id="KW-0812">Transmembrane</keyword>
<feature type="transmembrane region" description="Helical" evidence="13">
    <location>
        <begin position="118"/>
        <end position="141"/>
    </location>
</feature>
<dbReference type="Pfam" id="PF18927">
    <property type="entry name" value="CrtO"/>
    <property type="match status" value="1"/>
</dbReference>
<dbReference type="RefSeq" id="WP_106632984.1">
    <property type="nucleotide sequence ID" value="NZ_PXXO01000017.1"/>
</dbReference>
<evidence type="ECO:0000256" key="6">
    <source>
        <dbReference type="ARBA" id="ARBA00022989"/>
    </source>
</evidence>
<dbReference type="AlphaFoldDB" id="A0A2P7MR85"/>
<proteinExistence type="inferred from homology"/>
<keyword evidence="6 13" id="KW-1133">Transmembrane helix</keyword>
<keyword evidence="2" id="KW-1003">Cell membrane</keyword>
<evidence type="ECO:0000256" key="9">
    <source>
        <dbReference type="ARBA" id="ARBA00023588"/>
    </source>
</evidence>
<evidence type="ECO:0000256" key="7">
    <source>
        <dbReference type="ARBA" id="ARBA00023136"/>
    </source>
</evidence>
<evidence type="ECO:0000256" key="5">
    <source>
        <dbReference type="ARBA" id="ARBA00022729"/>
    </source>
</evidence>
<keyword evidence="8" id="KW-0012">Acyltransferase</keyword>
<organism evidence="14 15">
    <name type="scientific">Cyanobium usitatum str. Tous</name>
    <dbReference type="NCBI Taxonomy" id="2116684"/>
    <lineage>
        <taxon>Bacteria</taxon>
        <taxon>Bacillati</taxon>
        <taxon>Cyanobacteriota</taxon>
        <taxon>Cyanophyceae</taxon>
        <taxon>Synechococcales</taxon>
        <taxon>Prochlorococcaceae</taxon>
        <taxon>Cyanobium</taxon>
    </lineage>
</organism>
<evidence type="ECO:0000256" key="3">
    <source>
        <dbReference type="ARBA" id="ARBA00022679"/>
    </source>
</evidence>
<keyword evidence="3" id="KW-0808">Transferase</keyword>
<gene>
    <name evidence="14" type="ORF">C7K55_12100</name>
</gene>
<dbReference type="EMBL" id="PXXO01000017">
    <property type="protein sequence ID" value="PSJ03731.1"/>
    <property type="molecule type" value="Genomic_DNA"/>
</dbReference>
<evidence type="ECO:0000256" key="1">
    <source>
        <dbReference type="ARBA" id="ARBA00004162"/>
    </source>
</evidence>
<comment type="subcellular location">
    <subcellularLocation>
        <location evidence="1">Cell membrane</location>
        <topology evidence="1">Single-pass membrane protein</topology>
    </subcellularLocation>
</comment>
<dbReference type="GO" id="GO:0016746">
    <property type="term" value="F:acyltransferase activity"/>
    <property type="evidence" value="ECO:0007669"/>
    <property type="project" value="UniProtKB-KW"/>
</dbReference>
<evidence type="ECO:0000256" key="12">
    <source>
        <dbReference type="ARBA" id="ARBA00025324"/>
    </source>
</evidence>
<dbReference type="UniPathway" id="UPA00029">
    <property type="reaction ID" value="UER00560"/>
</dbReference>
<protein>
    <recommendedName>
        <fullName evidence="11">Glycosyl-4,4'-diaponeurosporenoate acyltransferase</fullName>
    </recommendedName>
</protein>
<dbReference type="OrthoDB" id="3783432at2"/>
<keyword evidence="5" id="KW-0732">Signal</keyword>
<keyword evidence="15" id="KW-1185">Reference proteome</keyword>
<evidence type="ECO:0000256" key="11">
    <source>
        <dbReference type="ARBA" id="ARBA00023667"/>
    </source>
</evidence>
<keyword evidence="7 13" id="KW-0472">Membrane</keyword>
<evidence type="ECO:0000256" key="8">
    <source>
        <dbReference type="ARBA" id="ARBA00023315"/>
    </source>
</evidence>
<comment type="pathway">
    <text evidence="9">Carotenoid biosynthesis; staphyloxanthin biosynthesis; staphyloxanthin from farnesyl diphosphate: step 5/5.</text>
</comment>
<comment type="function">
    <text evidence="12">Catalyzes the acylation of glycosyl-4,4'-diaponeurosporenoate, i.e. the esterification of glucose at the C6'' position with the carboxyl group of the C(15) fatty acid 12-methyltetradecanoic acid, to yield staphyloxanthin. This is the last step in the biosynthesis of this orange pigment, present in most staphylococci strains.</text>
</comment>
<evidence type="ECO:0000313" key="15">
    <source>
        <dbReference type="Proteomes" id="UP000243002"/>
    </source>
</evidence>